<dbReference type="Proteomes" id="UP000000263">
    <property type="component" value="Chromosome"/>
</dbReference>
<dbReference type="STRING" id="383372.Rcas_2465"/>
<reference evidence="1 2" key="1">
    <citation type="submission" date="2007-08" db="EMBL/GenBank/DDBJ databases">
        <title>Complete sequence of Roseiflexus castenholzii DSM 13941.</title>
        <authorList>
            <consortium name="US DOE Joint Genome Institute"/>
            <person name="Copeland A."/>
            <person name="Lucas S."/>
            <person name="Lapidus A."/>
            <person name="Barry K."/>
            <person name="Glavina del Rio T."/>
            <person name="Dalin E."/>
            <person name="Tice H."/>
            <person name="Pitluck S."/>
            <person name="Thompson L.S."/>
            <person name="Brettin T."/>
            <person name="Bruce D."/>
            <person name="Detter J.C."/>
            <person name="Han C."/>
            <person name="Tapia R."/>
            <person name="Schmutz J."/>
            <person name="Larimer F."/>
            <person name="Land M."/>
            <person name="Hauser L."/>
            <person name="Kyrpides N."/>
            <person name="Mikhailova N."/>
            <person name="Bryant D.A."/>
            <person name="Hanada S."/>
            <person name="Tsukatani Y."/>
            <person name="Richardson P."/>
        </authorList>
    </citation>
    <scope>NUCLEOTIDE SEQUENCE [LARGE SCALE GENOMIC DNA]</scope>
    <source>
        <strain evidence="2">DSM 13941 / HLO8</strain>
    </source>
</reference>
<name>A7NLZ7_ROSCS</name>
<evidence type="ECO:0000313" key="2">
    <source>
        <dbReference type="Proteomes" id="UP000000263"/>
    </source>
</evidence>
<dbReference type="EMBL" id="CP000804">
    <property type="protein sequence ID" value="ABU58545.1"/>
    <property type="molecule type" value="Genomic_DNA"/>
</dbReference>
<proteinExistence type="predicted"/>
<dbReference type="HOGENOM" id="CLU_134432_0_0_0"/>
<gene>
    <name evidence="1" type="ordered locus">Rcas_2465</name>
</gene>
<protein>
    <submittedName>
        <fullName evidence="1">Uncharacterized protein</fullName>
    </submittedName>
</protein>
<dbReference type="AlphaFoldDB" id="A7NLZ7"/>
<keyword evidence="2" id="KW-1185">Reference proteome</keyword>
<organism evidence="1 2">
    <name type="scientific">Roseiflexus castenholzii (strain DSM 13941 / HLO8)</name>
    <dbReference type="NCBI Taxonomy" id="383372"/>
    <lineage>
        <taxon>Bacteria</taxon>
        <taxon>Bacillati</taxon>
        <taxon>Chloroflexota</taxon>
        <taxon>Chloroflexia</taxon>
        <taxon>Chloroflexales</taxon>
        <taxon>Roseiflexineae</taxon>
        <taxon>Roseiflexaceae</taxon>
        <taxon>Roseiflexus</taxon>
    </lineage>
</organism>
<evidence type="ECO:0000313" key="1">
    <source>
        <dbReference type="EMBL" id="ABU58545.1"/>
    </source>
</evidence>
<dbReference type="KEGG" id="rca:Rcas_2465"/>
<sequence>MMASRSCRIRLTFMIAASALMCIMAVGALLALRPPTIRSYDDQVAYALRARRIGYQEIRFGEMYPDRVNRQYGEYVGPVTIAVYVTLSDGRDVAGWVECRRIAENCTLSLLDLDMRRIPLPEFSRQRAWPWMEWLERTVADLWN</sequence>
<accession>A7NLZ7</accession>